<evidence type="ECO:0000256" key="1">
    <source>
        <dbReference type="ARBA" id="ARBA00004141"/>
    </source>
</evidence>
<feature type="transmembrane region" description="Helical" evidence="5">
    <location>
        <begin position="12"/>
        <end position="31"/>
    </location>
</feature>
<proteinExistence type="predicted"/>
<evidence type="ECO:0000256" key="5">
    <source>
        <dbReference type="SAM" id="Phobius"/>
    </source>
</evidence>
<keyword evidence="4 5" id="KW-0472">Membrane</keyword>
<feature type="transmembrane region" description="Helical" evidence="5">
    <location>
        <begin position="46"/>
        <end position="65"/>
    </location>
</feature>
<dbReference type="InterPro" id="IPR019109">
    <property type="entry name" value="MamF_MmsF"/>
</dbReference>
<comment type="subcellular location">
    <subcellularLocation>
        <location evidence="1">Membrane</location>
        <topology evidence="1">Multi-pass membrane protein</topology>
    </subcellularLocation>
</comment>
<keyword evidence="3 5" id="KW-1133">Transmembrane helix</keyword>
<organism evidence="6 7">
    <name type="scientific">Gracilibacillus caseinilyticus</name>
    <dbReference type="NCBI Taxonomy" id="2932256"/>
    <lineage>
        <taxon>Bacteria</taxon>
        <taxon>Bacillati</taxon>
        <taxon>Bacillota</taxon>
        <taxon>Bacilli</taxon>
        <taxon>Bacillales</taxon>
        <taxon>Bacillaceae</taxon>
        <taxon>Gracilibacillus</taxon>
    </lineage>
</organism>
<reference evidence="6 7" key="1">
    <citation type="submission" date="2022-04" db="EMBL/GenBank/DDBJ databases">
        <title>Gracilibacillus sp. isolated from saltern.</title>
        <authorList>
            <person name="Won M."/>
            <person name="Lee C.-M."/>
            <person name="Woen H.-Y."/>
            <person name="Kwon S.-W."/>
        </authorList>
    </citation>
    <scope>NUCLEOTIDE SEQUENCE [LARGE SCALE GENOMIC DNA]</scope>
    <source>
        <strain evidence="6 7">SSWR10-1</strain>
    </source>
</reference>
<feature type="transmembrane region" description="Helical" evidence="5">
    <location>
        <begin position="71"/>
        <end position="89"/>
    </location>
</feature>
<keyword evidence="2 5" id="KW-0812">Transmembrane</keyword>
<evidence type="ECO:0000256" key="2">
    <source>
        <dbReference type="ARBA" id="ARBA00022692"/>
    </source>
</evidence>
<dbReference type="RefSeq" id="WP_244715713.1">
    <property type="nucleotide sequence ID" value="NZ_CP095072.1"/>
</dbReference>
<accession>A0ABY4ERN6</accession>
<evidence type="ECO:0000256" key="4">
    <source>
        <dbReference type="ARBA" id="ARBA00023136"/>
    </source>
</evidence>
<evidence type="ECO:0000313" key="7">
    <source>
        <dbReference type="Proteomes" id="UP000831782"/>
    </source>
</evidence>
<gene>
    <name evidence="6" type="ORF">MUN88_13040</name>
</gene>
<dbReference type="Pfam" id="PF09685">
    <property type="entry name" value="MamF_MmsF"/>
    <property type="match status" value="1"/>
</dbReference>
<dbReference type="Proteomes" id="UP000831782">
    <property type="component" value="Chromosome"/>
</dbReference>
<evidence type="ECO:0000313" key="6">
    <source>
        <dbReference type="EMBL" id="UOQ47010.1"/>
    </source>
</evidence>
<dbReference type="EMBL" id="CP095072">
    <property type="protein sequence ID" value="UOQ47010.1"/>
    <property type="molecule type" value="Genomic_DNA"/>
</dbReference>
<keyword evidence="7" id="KW-1185">Reference proteome</keyword>
<sequence length="107" mass="12132">MSSSDERLFAMLIYLLSFFTTILGPLIIWLMKRDESDFIDYHGKEYFNFFISFSIYGIVSGMLVFVVIGVALLPLIGIAAFVLTIIALIKAYNGEKYSIPLVIHLIK</sequence>
<protein>
    <submittedName>
        <fullName evidence="6">DUF4870 domain-containing protein</fullName>
    </submittedName>
</protein>
<name>A0ABY4ERN6_9BACI</name>
<evidence type="ECO:0000256" key="3">
    <source>
        <dbReference type="ARBA" id="ARBA00022989"/>
    </source>
</evidence>